<dbReference type="AlphaFoldDB" id="A0A841HWC7"/>
<organism evidence="1 2">
    <name type="scientific">Deinobacterium chartae</name>
    <dbReference type="NCBI Taxonomy" id="521158"/>
    <lineage>
        <taxon>Bacteria</taxon>
        <taxon>Thermotogati</taxon>
        <taxon>Deinococcota</taxon>
        <taxon>Deinococci</taxon>
        <taxon>Deinococcales</taxon>
        <taxon>Deinococcaceae</taxon>
        <taxon>Deinobacterium</taxon>
    </lineage>
</organism>
<sequence length="261" mass="29801">MRPLSPQAAALRPLQLYDHRPWPLPKAPWVMWMSWQDLLFLHWPVPPETLRPHLPGGLELDTFDGQAWLGAVPFRMADVRPRGIPPLPGLSYFPELNLRTYVRVPGETHGGKPGVWFFSLDAANPLAVRGARSSFHLPYFDARMQVLRQGAAVDYTSRRTHRRAPPAEFRARYRPSGPVYLAQPGSLEAWLTERYCLYSAQGERLWRGHIHHARWPLQPAEVTLEANTLAEGWGLHLPGAPALAHFARRIDMVAWTLERVR</sequence>
<reference evidence="1 2" key="1">
    <citation type="submission" date="2020-08" db="EMBL/GenBank/DDBJ databases">
        <title>Genomic Encyclopedia of Type Strains, Phase IV (KMG-IV): sequencing the most valuable type-strain genomes for metagenomic binning, comparative biology and taxonomic classification.</title>
        <authorList>
            <person name="Goeker M."/>
        </authorList>
    </citation>
    <scope>NUCLEOTIDE SEQUENCE [LARGE SCALE GENOMIC DNA]</scope>
    <source>
        <strain evidence="1 2">DSM 21458</strain>
    </source>
</reference>
<dbReference type="RefSeq" id="WP_343058225.1">
    <property type="nucleotide sequence ID" value="NZ_JACHHG010000003.1"/>
</dbReference>
<dbReference type="SUPFAM" id="SSF160104">
    <property type="entry name" value="Acetoacetate decarboxylase-like"/>
    <property type="match status" value="1"/>
</dbReference>
<dbReference type="PANTHER" id="PTHR39186:SF1">
    <property type="entry name" value="DUF2071 DOMAIN-CONTAINING PROTEIN"/>
    <property type="match status" value="1"/>
</dbReference>
<dbReference type="Gene3D" id="2.40.400.10">
    <property type="entry name" value="Acetoacetate decarboxylase-like"/>
    <property type="match status" value="1"/>
</dbReference>
<proteinExistence type="predicted"/>
<gene>
    <name evidence="1" type="ORF">HNR42_001114</name>
</gene>
<evidence type="ECO:0000313" key="2">
    <source>
        <dbReference type="Proteomes" id="UP000569951"/>
    </source>
</evidence>
<name>A0A841HWC7_9DEIO</name>
<evidence type="ECO:0008006" key="3">
    <source>
        <dbReference type="Google" id="ProtNLM"/>
    </source>
</evidence>
<accession>A0A841HWC7</accession>
<dbReference type="PANTHER" id="PTHR39186">
    <property type="entry name" value="DUF2071 FAMILY PROTEIN"/>
    <property type="match status" value="1"/>
</dbReference>
<comment type="caution">
    <text evidence="1">The sequence shown here is derived from an EMBL/GenBank/DDBJ whole genome shotgun (WGS) entry which is preliminary data.</text>
</comment>
<protein>
    <recommendedName>
        <fullName evidence="3">DUF2071 domain-containing protein</fullName>
    </recommendedName>
</protein>
<dbReference type="InterPro" id="IPR018644">
    <property type="entry name" value="DUF2071"/>
</dbReference>
<dbReference type="Proteomes" id="UP000569951">
    <property type="component" value="Unassembled WGS sequence"/>
</dbReference>
<dbReference type="Pfam" id="PF09844">
    <property type="entry name" value="DUF2071"/>
    <property type="match status" value="1"/>
</dbReference>
<dbReference type="EMBL" id="JACHHG010000003">
    <property type="protein sequence ID" value="MBB6097697.1"/>
    <property type="molecule type" value="Genomic_DNA"/>
</dbReference>
<dbReference type="InterPro" id="IPR023375">
    <property type="entry name" value="ADC_dom_sf"/>
</dbReference>
<evidence type="ECO:0000313" key="1">
    <source>
        <dbReference type="EMBL" id="MBB6097697.1"/>
    </source>
</evidence>
<keyword evidence="2" id="KW-1185">Reference proteome</keyword>